<dbReference type="EMBL" id="BAABRL010000013">
    <property type="protein sequence ID" value="GAA5497222.1"/>
    <property type="molecule type" value="Genomic_DNA"/>
</dbReference>
<gene>
    <name evidence="1" type="ORF">Rhal01_03415</name>
</gene>
<proteinExistence type="predicted"/>
<organism evidence="1 2">
    <name type="scientific">Rubritalea halochordaticola</name>
    <dbReference type="NCBI Taxonomy" id="714537"/>
    <lineage>
        <taxon>Bacteria</taxon>
        <taxon>Pseudomonadati</taxon>
        <taxon>Verrucomicrobiota</taxon>
        <taxon>Verrucomicrobiia</taxon>
        <taxon>Verrucomicrobiales</taxon>
        <taxon>Rubritaleaceae</taxon>
        <taxon>Rubritalea</taxon>
    </lineage>
</organism>
<name>A0ABP9V781_9BACT</name>
<evidence type="ECO:0000313" key="2">
    <source>
        <dbReference type="Proteomes" id="UP001424741"/>
    </source>
</evidence>
<sequence>MVSCSSSDSEEGQQEWRFRSIIGLPPEVPLICKEISDGYAEFEMECQRDAATSWLYQWGDGGNFQYMTLTDFDKETWDQLNRVDGYKLRLGDVSYDDGISNTEYRVEAYLEKISLDRCRIKVEVSFLEKKATKLQP</sequence>
<evidence type="ECO:0000313" key="1">
    <source>
        <dbReference type="EMBL" id="GAA5497222.1"/>
    </source>
</evidence>
<reference evidence="1 2" key="1">
    <citation type="submission" date="2024-02" db="EMBL/GenBank/DDBJ databases">
        <title>Rubritalea halochordaticola NBRC 107102.</title>
        <authorList>
            <person name="Ichikawa N."/>
            <person name="Katano-Makiyama Y."/>
            <person name="Hidaka K."/>
        </authorList>
    </citation>
    <scope>NUCLEOTIDE SEQUENCE [LARGE SCALE GENOMIC DNA]</scope>
    <source>
        <strain evidence="1 2">NBRC 107102</strain>
    </source>
</reference>
<keyword evidence="2" id="KW-1185">Reference proteome</keyword>
<protein>
    <submittedName>
        <fullName evidence="1">Uncharacterized protein</fullName>
    </submittedName>
</protein>
<dbReference type="Proteomes" id="UP001424741">
    <property type="component" value="Unassembled WGS sequence"/>
</dbReference>
<comment type="caution">
    <text evidence="1">The sequence shown here is derived from an EMBL/GenBank/DDBJ whole genome shotgun (WGS) entry which is preliminary data.</text>
</comment>
<accession>A0ABP9V781</accession>